<comment type="caution">
    <text evidence="4">The sequence shown here is derived from an EMBL/GenBank/DDBJ whole genome shotgun (WGS) entry which is preliminary data.</text>
</comment>
<feature type="transmembrane region" description="Helical" evidence="2">
    <location>
        <begin position="80"/>
        <end position="99"/>
    </location>
</feature>
<evidence type="ECO:0000256" key="2">
    <source>
        <dbReference type="SAM" id="Phobius"/>
    </source>
</evidence>
<keyword evidence="2" id="KW-0812">Transmembrane</keyword>
<feature type="transmembrane region" description="Helical" evidence="2">
    <location>
        <begin position="20"/>
        <end position="41"/>
    </location>
</feature>
<dbReference type="Gene3D" id="3.30.70.1230">
    <property type="entry name" value="Nucleotide cyclase"/>
    <property type="match status" value="1"/>
</dbReference>
<feature type="domain" description="Guanylate cyclase" evidence="3">
    <location>
        <begin position="221"/>
        <end position="400"/>
    </location>
</feature>
<keyword evidence="2" id="KW-0472">Membrane</keyword>
<dbReference type="Pfam" id="PF00211">
    <property type="entry name" value="Guanylate_cyc"/>
    <property type="match status" value="1"/>
</dbReference>
<evidence type="ECO:0000256" key="1">
    <source>
        <dbReference type="SAM" id="MobiDB-lite"/>
    </source>
</evidence>
<dbReference type="InterPro" id="IPR001054">
    <property type="entry name" value="A/G_cyclase"/>
</dbReference>
<protein>
    <submittedName>
        <fullName evidence="4">Adenylate cyclase</fullName>
    </submittedName>
</protein>
<dbReference type="InterPro" id="IPR050697">
    <property type="entry name" value="Adenylyl/Guanylyl_Cyclase_3/4"/>
</dbReference>
<dbReference type="SUPFAM" id="SSF55073">
    <property type="entry name" value="Nucleotide cyclase"/>
    <property type="match status" value="1"/>
</dbReference>
<dbReference type="PROSITE" id="PS50125">
    <property type="entry name" value="GUANYLATE_CYCLASE_2"/>
    <property type="match status" value="1"/>
</dbReference>
<feature type="compositionally biased region" description="Low complexity" evidence="1">
    <location>
        <begin position="312"/>
        <end position="323"/>
    </location>
</feature>
<dbReference type="OrthoDB" id="10250502at2759"/>
<dbReference type="GO" id="GO:0009190">
    <property type="term" value="P:cyclic nucleotide biosynthetic process"/>
    <property type="evidence" value="ECO:0007669"/>
    <property type="project" value="InterPro"/>
</dbReference>
<gene>
    <name evidence="4" type="ORF">GMRT_12874</name>
</gene>
<dbReference type="VEuPathDB" id="GiardiaDB:GMRT_12874"/>
<reference evidence="4 5" key="1">
    <citation type="submission" date="2019-05" db="EMBL/GenBank/DDBJ databases">
        <title>The compact genome of Giardia muris reveals important steps in the evolution of intestinal protozoan parasites.</title>
        <authorList>
            <person name="Xu F."/>
            <person name="Jimenez-Gonzalez A."/>
            <person name="Einarsson E."/>
            <person name="Astvaldsson A."/>
            <person name="Peirasmaki D."/>
            <person name="Eckmann L."/>
            <person name="Andersson J.O."/>
            <person name="Svard S.G."/>
            <person name="Jerlstrom-Hultqvist J."/>
        </authorList>
    </citation>
    <scope>NUCLEOTIDE SEQUENCE [LARGE SCALE GENOMIC DNA]</scope>
    <source>
        <strain evidence="4 5">Roberts-Thomson</strain>
    </source>
</reference>
<evidence type="ECO:0000313" key="4">
    <source>
        <dbReference type="EMBL" id="TNJ27607.1"/>
    </source>
</evidence>
<evidence type="ECO:0000259" key="3">
    <source>
        <dbReference type="PROSITE" id="PS50125"/>
    </source>
</evidence>
<dbReference type="EMBL" id="VDLU01000003">
    <property type="protein sequence ID" value="TNJ27607.1"/>
    <property type="molecule type" value="Genomic_DNA"/>
</dbReference>
<keyword evidence="2" id="KW-1133">Transmembrane helix</keyword>
<dbReference type="InterPro" id="IPR029787">
    <property type="entry name" value="Nucleotide_cyclase"/>
</dbReference>
<dbReference type="GO" id="GO:0035556">
    <property type="term" value="P:intracellular signal transduction"/>
    <property type="evidence" value="ECO:0007669"/>
    <property type="project" value="InterPro"/>
</dbReference>
<evidence type="ECO:0000313" key="5">
    <source>
        <dbReference type="Proteomes" id="UP000315496"/>
    </source>
</evidence>
<dbReference type="PANTHER" id="PTHR43081:SF1">
    <property type="entry name" value="ADENYLATE CYCLASE, TERMINAL-DIFFERENTIATION SPECIFIC"/>
    <property type="match status" value="1"/>
</dbReference>
<dbReference type="PANTHER" id="PTHR43081">
    <property type="entry name" value="ADENYLATE CYCLASE, TERMINAL-DIFFERENTIATION SPECIFIC-RELATED"/>
    <property type="match status" value="1"/>
</dbReference>
<accession>A0A4Z1T3I1</accession>
<keyword evidence="5" id="KW-1185">Reference proteome</keyword>
<feature type="region of interest" description="Disordered" evidence="1">
    <location>
        <begin position="283"/>
        <end position="323"/>
    </location>
</feature>
<name>A0A4Z1T3I1_GIAMU</name>
<organism evidence="4 5">
    <name type="scientific">Giardia muris</name>
    <dbReference type="NCBI Taxonomy" id="5742"/>
    <lineage>
        <taxon>Eukaryota</taxon>
        <taxon>Metamonada</taxon>
        <taxon>Diplomonadida</taxon>
        <taxon>Hexamitidae</taxon>
        <taxon>Giardiinae</taxon>
        <taxon>Giardia</taxon>
    </lineage>
</organism>
<dbReference type="AlphaFoldDB" id="A0A4Z1T3I1"/>
<feature type="compositionally biased region" description="Low complexity" evidence="1">
    <location>
        <begin position="287"/>
        <end position="299"/>
    </location>
</feature>
<sequence>MVVRLLRLPRLLDATLYAAYRALAPLIAVAIAVRVALYRLLDEVRRDAERLLAAPHPQAAGVLQLGAGPAVSLSRAGEQLVSLFGAGLVAALVAAFFGLRRAIVGAVEPLVDALRRTAQTEARGRTALDGALKAVVGGDGEDGDGEDGPARTVEDVALRAVLRRARLYREALARYTVARTVDELDRALDADFAALLGEAPGASETAGAAALRSHATLRHATVLFCDLKGFTALSDRAPLSTVLRLLEAFFEIVCDEVERHGGTVGSFLGDGALCIWEADGGAQDPKAAQSPGAADAGSADGEDGNENENESRSSASWSEDASTFGAGGGAEAARGAINAACLAAFGVLRRLEESPDPEVRALDCRFGINAGSCLVGVFGCARRLSYTAISDAVNVASRVESATRLFNARVLIHGSCVQHLGPALRSRYVGAVEAKGKAGSLPLYEVLLATPRHQHLIDLTAQLQTLLDAGELLSCLRLASRTLQAYPGDDVVHGLLARCLDEIQNPQVSSPF</sequence>
<dbReference type="CDD" id="cd07302">
    <property type="entry name" value="CHD"/>
    <property type="match status" value="1"/>
</dbReference>
<proteinExistence type="predicted"/>
<dbReference type="Proteomes" id="UP000315496">
    <property type="component" value="Chromosome 3"/>
</dbReference>